<evidence type="ECO:0000256" key="4">
    <source>
        <dbReference type="PROSITE-ProRule" id="PRU00335"/>
    </source>
</evidence>
<dbReference type="GO" id="GO:0003700">
    <property type="term" value="F:DNA-binding transcription factor activity"/>
    <property type="evidence" value="ECO:0007669"/>
    <property type="project" value="TreeGrafter"/>
</dbReference>
<dbReference type="PRINTS" id="PR00455">
    <property type="entry name" value="HTHTETR"/>
</dbReference>
<dbReference type="Gene3D" id="1.10.357.10">
    <property type="entry name" value="Tetracycline Repressor, domain 2"/>
    <property type="match status" value="1"/>
</dbReference>
<feature type="DNA-binding region" description="H-T-H motif" evidence="4">
    <location>
        <begin position="39"/>
        <end position="58"/>
    </location>
</feature>
<dbReference type="RefSeq" id="WP_229713313.1">
    <property type="nucleotide sequence ID" value="NZ_BMML01000011.1"/>
</dbReference>
<organism evidence="6 7">
    <name type="scientific">Streptomyces fuscichromogenes</name>
    <dbReference type="NCBI Taxonomy" id="1324013"/>
    <lineage>
        <taxon>Bacteria</taxon>
        <taxon>Bacillati</taxon>
        <taxon>Actinomycetota</taxon>
        <taxon>Actinomycetes</taxon>
        <taxon>Kitasatosporales</taxon>
        <taxon>Streptomycetaceae</taxon>
        <taxon>Streptomyces</taxon>
    </lineage>
</organism>
<dbReference type="InterPro" id="IPR009057">
    <property type="entry name" value="Homeodomain-like_sf"/>
</dbReference>
<protein>
    <submittedName>
        <fullName evidence="6">TetR family transcriptional regulator</fullName>
    </submittedName>
</protein>
<reference evidence="6" key="2">
    <citation type="submission" date="2020-09" db="EMBL/GenBank/DDBJ databases">
        <authorList>
            <person name="Sun Q."/>
            <person name="Zhou Y."/>
        </authorList>
    </citation>
    <scope>NUCLEOTIDE SEQUENCE</scope>
    <source>
        <strain evidence="6">CGMCC 4.7110</strain>
    </source>
</reference>
<evidence type="ECO:0000313" key="7">
    <source>
        <dbReference type="Proteomes" id="UP000653411"/>
    </source>
</evidence>
<evidence type="ECO:0000256" key="3">
    <source>
        <dbReference type="ARBA" id="ARBA00023163"/>
    </source>
</evidence>
<accession>A0A917XF87</accession>
<dbReference type="InterPro" id="IPR001647">
    <property type="entry name" value="HTH_TetR"/>
</dbReference>
<dbReference type="PANTHER" id="PTHR30055:SF234">
    <property type="entry name" value="HTH-TYPE TRANSCRIPTIONAL REGULATOR BETI"/>
    <property type="match status" value="1"/>
</dbReference>
<proteinExistence type="predicted"/>
<dbReference type="InterPro" id="IPR050109">
    <property type="entry name" value="HTH-type_TetR-like_transc_reg"/>
</dbReference>
<keyword evidence="7" id="KW-1185">Reference proteome</keyword>
<keyword evidence="2 4" id="KW-0238">DNA-binding</keyword>
<dbReference type="Proteomes" id="UP000653411">
    <property type="component" value="Unassembled WGS sequence"/>
</dbReference>
<keyword evidence="3" id="KW-0804">Transcription</keyword>
<evidence type="ECO:0000256" key="1">
    <source>
        <dbReference type="ARBA" id="ARBA00023015"/>
    </source>
</evidence>
<dbReference type="AlphaFoldDB" id="A0A917XF87"/>
<feature type="domain" description="HTH tetR-type" evidence="5">
    <location>
        <begin position="16"/>
        <end position="76"/>
    </location>
</feature>
<keyword evidence="1" id="KW-0805">Transcription regulation</keyword>
<dbReference type="GO" id="GO:0000976">
    <property type="term" value="F:transcription cis-regulatory region binding"/>
    <property type="evidence" value="ECO:0007669"/>
    <property type="project" value="TreeGrafter"/>
</dbReference>
<name>A0A917XF87_9ACTN</name>
<evidence type="ECO:0000313" key="6">
    <source>
        <dbReference type="EMBL" id="GGN19216.1"/>
    </source>
</evidence>
<gene>
    <name evidence="6" type="ORF">GCM10011578_048960</name>
</gene>
<sequence length="216" mass="22852">MDISLTPQDAADRRVRRSRAALMGATLALVAERGTTNVPVSDIAQAADVSRQLVYQQFGDRETLLLETALELARRELLPHVGGPPEAARPGSHVLSAAQHFAEYRPFYRAMMTGPCAFALSKAMNTLFARSNQQLVHRMSAVPLDPGLAADLTLFVGGGWATVVSSWVVEAEDPLDPEAFAERLQRLVPVLLAAAGHSTVTEASGPGDAGGTGPAA</sequence>
<evidence type="ECO:0000259" key="5">
    <source>
        <dbReference type="PROSITE" id="PS50977"/>
    </source>
</evidence>
<dbReference type="EMBL" id="BMML01000011">
    <property type="protein sequence ID" value="GGN19216.1"/>
    <property type="molecule type" value="Genomic_DNA"/>
</dbReference>
<dbReference type="PANTHER" id="PTHR30055">
    <property type="entry name" value="HTH-TYPE TRANSCRIPTIONAL REGULATOR RUTR"/>
    <property type="match status" value="1"/>
</dbReference>
<evidence type="ECO:0000256" key="2">
    <source>
        <dbReference type="ARBA" id="ARBA00023125"/>
    </source>
</evidence>
<reference evidence="6" key="1">
    <citation type="journal article" date="2014" name="Int. J. Syst. Evol. Microbiol.">
        <title>Complete genome sequence of Corynebacterium casei LMG S-19264T (=DSM 44701T), isolated from a smear-ripened cheese.</title>
        <authorList>
            <consortium name="US DOE Joint Genome Institute (JGI-PGF)"/>
            <person name="Walter F."/>
            <person name="Albersmeier A."/>
            <person name="Kalinowski J."/>
            <person name="Ruckert C."/>
        </authorList>
    </citation>
    <scope>NUCLEOTIDE SEQUENCE</scope>
    <source>
        <strain evidence="6">CGMCC 4.7110</strain>
    </source>
</reference>
<comment type="caution">
    <text evidence="6">The sequence shown here is derived from an EMBL/GenBank/DDBJ whole genome shotgun (WGS) entry which is preliminary data.</text>
</comment>
<dbReference type="SUPFAM" id="SSF46689">
    <property type="entry name" value="Homeodomain-like"/>
    <property type="match status" value="1"/>
</dbReference>
<dbReference type="PROSITE" id="PS50977">
    <property type="entry name" value="HTH_TETR_2"/>
    <property type="match status" value="1"/>
</dbReference>
<dbReference type="Pfam" id="PF00440">
    <property type="entry name" value="TetR_N"/>
    <property type="match status" value="1"/>
</dbReference>